<dbReference type="EMBL" id="VDEP01000118">
    <property type="protein sequence ID" value="KAA1129869.1"/>
    <property type="molecule type" value="Genomic_DNA"/>
</dbReference>
<feature type="compositionally biased region" description="Basic and acidic residues" evidence="1">
    <location>
        <begin position="321"/>
        <end position="333"/>
    </location>
</feature>
<feature type="compositionally biased region" description="Basic and acidic residues" evidence="1">
    <location>
        <begin position="251"/>
        <end position="266"/>
    </location>
</feature>
<evidence type="ECO:0008006" key="4">
    <source>
        <dbReference type="Google" id="ProtNLM"/>
    </source>
</evidence>
<name>A0A5B0RXF8_PUCGR</name>
<evidence type="ECO:0000313" key="3">
    <source>
        <dbReference type="Proteomes" id="UP000325313"/>
    </source>
</evidence>
<gene>
    <name evidence="2" type="ORF">PGTUg99_003688</name>
</gene>
<feature type="compositionally biased region" description="Basic and acidic residues" evidence="1">
    <location>
        <begin position="276"/>
        <end position="290"/>
    </location>
</feature>
<feature type="compositionally biased region" description="Basic and acidic residues" evidence="1">
    <location>
        <begin position="153"/>
        <end position="201"/>
    </location>
</feature>
<feature type="compositionally biased region" description="Polar residues" evidence="1">
    <location>
        <begin position="384"/>
        <end position="399"/>
    </location>
</feature>
<feature type="region of interest" description="Disordered" evidence="1">
    <location>
        <begin position="145"/>
        <end position="433"/>
    </location>
</feature>
<reference evidence="2 3" key="1">
    <citation type="submission" date="2019-05" db="EMBL/GenBank/DDBJ databases">
        <title>Emergence of the Ug99 lineage of the wheat stem rust pathogen through somatic hybridization.</title>
        <authorList>
            <person name="Li F."/>
            <person name="Upadhyaya N.M."/>
            <person name="Sperschneider J."/>
            <person name="Matny O."/>
            <person name="Nguyen-Phuc H."/>
            <person name="Mago R."/>
            <person name="Raley C."/>
            <person name="Miller M.E."/>
            <person name="Silverstein K.A.T."/>
            <person name="Henningsen E."/>
            <person name="Hirsch C.D."/>
            <person name="Visser B."/>
            <person name="Pretorius Z.A."/>
            <person name="Steffenson B.J."/>
            <person name="Schwessinger B."/>
            <person name="Dodds P.N."/>
            <person name="Figueroa M."/>
        </authorList>
    </citation>
    <scope>NUCLEOTIDE SEQUENCE [LARGE SCALE GENOMIC DNA]</scope>
    <source>
        <strain evidence="2 3">Ug99</strain>
    </source>
</reference>
<sequence>MDDAQLQVQKWIRQQIIFDQATITYRDLDQEASCGIDRARQLLEEFCVSEDGKSLKVEPTYLIFGTDKKLVGDSIKTSKVERARAHELEAAFDTPPSPPKKSFIASLIAFSSLFSFVQIYSISATQAPDPNLLKSYTEARISLKPKSKNLTESQKKESQGTSSEPKKESKSTGSKKNEIEEVKKPLIERTQSKPNSKKKDGVGTVAPNKPTSSEPSQNRPIAKNPPKTAKDKGQKAATDDEIVVTVPTKRPASEVDHRKNSTDKKSSAGAESSKTTTKEPSKEKEDRTDTDTIMVDDEGSKTTDRKRVTKTRIVQKKKIVRVKDKKGYRVNREEIEEVEETYTDWESADDHSPRSQNKKSKKPKISQNAKKDEKEKMIKEKESMSTTTAPSVDQSSATQSASNPSAAKSSSATHQTSTKKKPPTSKQSKEQSNITSLLADTMFLWHLGSNDACVSGSARRKPGLQVCHSGEEA</sequence>
<dbReference type="Gene3D" id="3.90.1030.20">
    <property type="entry name" value="DNA polymerase delta, p66 (Cdc27) subunit, wHTH domain"/>
    <property type="match status" value="1"/>
</dbReference>
<proteinExistence type="predicted"/>
<feature type="compositionally biased region" description="Basic residues" evidence="1">
    <location>
        <begin position="307"/>
        <end position="320"/>
    </location>
</feature>
<comment type="caution">
    <text evidence="2">The sequence shown here is derived from an EMBL/GenBank/DDBJ whole genome shotgun (WGS) entry which is preliminary data.</text>
</comment>
<feature type="compositionally biased region" description="Basic and acidic residues" evidence="1">
    <location>
        <begin position="369"/>
        <end position="383"/>
    </location>
</feature>
<dbReference type="AlphaFoldDB" id="A0A5B0RXF8"/>
<feature type="compositionally biased region" description="Acidic residues" evidence="1">
    <location>
        <begin position="334"/>
        <end position="347"/>
    </location>
</feature>
<feature type="region of interest" description="Disordered" evidence="1">
    <location>
        <begin position="454"/>
        <end position="473"/>
    </location>
</feature>
<dbReference type="Proteomes" id="UP000325313">
    <property type="component" value="Unassembled WGS sequence"/>
</dbReference>
<evidence type="ECO:0000256" key="1">
    <source>
        <dbReference type="SAM" id="MobiDB-lite"/>
    </source>
</evidence>
<feature type="compositionally biased region" description="Basic and acidic residues" evidence="1">
    <location>
        <begin position="228"/>
        <end position="238"/>
    </location>
</feature>
<feature type="compositionally biased region" description="Low complexity" evidence="1">
    <location>
        <begin position="400"/>
        <end position="416"/>
    </location>
</feature>
<feature type="compositionally biased region" description="Polar residues" evidence="1">
    <location>
        <begin position="209"/>
        <end position="219"/>
    </location>
</feature>
<dbReference type="InterPro" id="IPR041913">
    <property type="entry name" value="POLD3_sf"/>
</dbReference>
<organism evidence="2 3">
    <name type="scientific">Puccinia graminis f. sp. tritici</name>
    <dbReference type="NCBI Taxonomy" id="56615"/>
    <lineage>
        <taxon>Eukaryota</taxon>
        <taxon>Fungi</taxon>
        <taxon>Dikarya</taxon>
        <taxon>Basidiomycota</taxon>
        <taxon>Pucciniomycotina</taxon>
        <taxon>Pucciniomycetes</taxon>
        <taxon>Pucciniales</taxon>
        <taxon>Pucciniaceae</taxon>
        <taxon>Puccinia</taxon>
    </lineage>
</organism>
<accession>A0A5B0RXF8</accession>
<protein>
    <recommendedName>
        <fullName evidence="4">DNA polymerase delta subunit 3</fullName>
    </recommendedName>
</protein>
<evidence type="ECO:0000313" key="2">
    <source>
        <dbReference type="EMBL" id="KAA1129869.1"/>
    </source>
</evidence>